<evidence type="ECO:0000313" key="2">
    <source>
        <dbReference type="EMBL" id="GAA1802609.1"/>
    </source>
</evidence>
<comment type="caution">
    <text evidence="2">The sequence shown here is derived from an EMBL/GenBank/DDBJ whole genome shotgun (WGS) entry which is preliminary data.</text>
</comment>
<reference evidence="3" key="1">
    <citation type="journal article" date="2019" name="Int. J. Syst. Evol. Microbiol.">
        <title>The Global Catalogue of Microorganisms (GCM) 10K type strain sequencing project: providing services to taxonomists for standard genome sequencing and annotation.</title>
        <authorList>
            <consortium name="The Broad Institute Genomics Platform"/>
            <consortium name="The Broad Institute Genome Sequencing Center for Infectious Disease"/>
            <person name="Wu L."/>
            <person name="Ma J."/>
        </authorList>
    </citation>
    <scope>NUCLEOTIDE SEQUENCE [LARGE SCALE GENOMIC DNA]</scope>
    <source>
        <strain evidence="3">JCM 15592</strain>
    </source>
</reference>
<dbReference type="EMBL" id="BAAAPO010000042">
    <property type="protein sequence ID" value="GAA1802609.1"/>
    <property type="molecule type" value="Genomic_DNA"/>
</dbReference>
<feature type="domain" description="Transposase DDE" evidence="1">
    <location>
        <begin position="1"/>
        <end position="185"/>
    </location>
</feature>
<protein>
    <recommendedName>
        <fullName evidence="1">Transposase DDE domain-containing protein</fullName>
    </recommendedName>
</protein>
<sequence>MIRSDGAGASHGLLDWLTSQGQVRGRSVEYSVGFAVTETIRDAIRLVPKTVWTPALDADGGIRDGGDVAELTGLLDLSRWPEGMRVIIRRERPHPGAQLSLFEEHDGWRYQAFVTNTGAGQLAFLEARHRAHARVEDRIRNAKDTGLRRFPSREFAINQAWLTLVQVAADLTAWTRLLALTGDAAHSRVV</sequence>
<gene>
    <name evidence="2" type="ORF">GCM10009811_27960</name>
</gene>
<evidence type="ECO:0000313" key="3">
    <source>
        <dbReference type="Proteomes" id="UP001499938"/>
    </source>
</evidence>
<organism evidence="2 3">
    <name type="scientific">Nostocoides veronense</name>
    <dbReference type="NCBI Taxonomy" id="330836"/>
    <lineage>
        <taxon>Bacteria</taxon>
        <taxon>Bacillati</taxon>
        <taxon>Actinomycetota</taxon>
        <taxon>Actinomycetes</taxon>
        <taxon>Micrococcales</taxon>
        <taxon>Intrasporangiaceae</taxon>
        <taxon>Nostocoides</taxon>
    </lineage>
</organism>
<evidence type="ECO:0000259" key="1">
    <source>
        <dbReference type="Pfam" id="PF13701"/>
    </source>
</evidence>
<proteinExistence type="predicted"/>
<dbReference type="InterPro" id="IPR025668">
    <property type="entry name" value="Tnp_DDE_dom"/>
</dbReference>
<accession>A0ABP4Y3J6</accession>
<dbReference type="Proteomes" id="UP001499938">
    <property type="component" value="Unassembled WGS sequence"/>
</dbReference>
<dbReference type="Pfam" id="PF13701">
    <property type="entry name" value="DDE_Tnp_1_4"/>
    <property type="match status" value="1"/>
</dbReference>
<keyword evidence="3" id="KW-1185">Reference proteome</keyword>
<name>A0ABP4Y3J6_9MICO</name>